<organism evidence="2 3">
    <name type="scientific">Teratosphaeria destructans</name>
    <dbReference type="NCBI Taxonomy" id="418781"/>
    <lineage>
        <taxon>Eukaryota</taxon>
        <taxon>Fungi</taxon>
        <taxon>Dikarya</taxon>
        <taxon>Ascomycota</taxon>
        <taxon>Pezizomycotina</taxon>
        <taxon>Dothideomycetes</taxon>
        <taxon>Dothideomycetidae</taxon>
        <taxon>Mycosphaerellales</taxon>
        <taxon>Teratosphaeriaceae</taxon>
        <taxon>Teratosphaeria</taxon>
    </lineage>
</organism>
<accession>A0A9W7W5B8</accession>
<name>A0A9W7W5B8_9PEZI</name>
<evidence type="ECO:0000313" key="2">
    <source>
        <dbReference type="EMBL" id="KAH9838861.1"/>
    </source>
</evidence>
<sequence length="203" mass="22193">MPSRFLYSARAPAKITKLTAATVSAGYSKAYRTRRHRLNELLLEVVGRFLPDAVEEYHRHKDLDMKAAVLEQVLEEVDGTSAEDRRQTQDRANVSPAKDSDLTAATPSRVQSSASFSAADSVASGATTPTQHAEARSVDFLDLPPASMEHSQVETFAVPEDSPQDPCLICDCVHNASQECLCLFCGLHSLWDKCPWADAGLTE</sequence>
<dbReference type="AlphaFoldDB" id="A0A9W7W5B8"/>
<reference evidence="2 3" key="1">
    <citation type="journal article" date="2018" name="IMA Fungus">
        <title>IMA Genome-F 10: Nine draft genome sequences of Claviceps purpurea s.lat., including C. arundinis, C. humidiphila, and C. cf. spartinae, pseudomolecules for the pitch canker pathogen Fusarium circinatum, draft genome of Davidsoniella eucalypti, Grosmannia galeiformis, Quambalaria eucalypti, and Teratosphaeria destructans.</title>
        <authorList>
            <person name="Wingfield B.D."/>
            <person name="Liu M."/>
            <person name="Nguyen H.D."/>
            <person name="Lane F.A."/>
            <person name="Morgan S.W."/>
            <person name="De Vos L."/>
            <person name="Wilken P.M."/>
            <person name="Duong T.A."/>
            <person name="Aylward J."/>
            <person name="Coetzee M.P."/>
            <person name="Dadej K."/>
            <person name="De Beer Z.W."/>
            <person name="Findlay W."/>
            <person name="Havenga M."/>
            <person name="Kolarik M."/>
            <person name="Menzies J.G."/>
            <person name="Naidoo K."/>
            <person name="Pochopski O."/>
            <person name="Shoukouhi P."/>
            <person name="Santana Q.C."/>
            <person name="Seifert K.A."/>
            <person name="Soal N."/>
            <person name="Steenkamp E.T."/>
            <person name="Tatham C.T."/>
            <person name="van der Nest M.A."/>
            <person name="Wingfield M.J."/>
        </authorList>
    </citation>
    <scope>NUCLEOTIDE SEQUENCE [LARGE SCALE GENOMIC DNA]</scope>
    <source>
        <strain evidence="2">CMW44962</strain>
    </source>
</reference>
<comment type="caution">
    <text evidence="2">The sequence shown here is derived from an EMBL/GenBank/DDBJ whole genome shotgun (WGS) entry which is preliminary data.</text>
</comment>
<feature type="region of interest" description="Disordered" evidence="1">
    <location>
        <begin position="78"/>
        <end position="112"/>
    </location>
</feature>
<keyword evidence="3" id="KW-1185">Reference proteome</keyword>
<gene>
    <name evidence="2" type="ORF">Tdes44962_MAKER08142</name>
</gene>
<dbReference type="Proteomes" id="UP001138500">
    <property type="component" value="Unassembled WGS sequence"/>
</dbReference>
<dbReference type="EMBL" id="RIBY02000680">
    <property type="protein sequence ID" value="KAH9838861.1"/>
    <property type="molecule type" value="Genomic_DNA"/>
</dbReference>
<protein>
    <submittedName>
        <fullName evidence="2">Uncharacterized protein</fullName>
    </submittedName>
</protein>
<reference evidence="2 3" key="2">
    <citation type="journal article" date="2021" name="Curr. Genet.">
        <title>Genetic response to nitrogen starvation in the aggressive Eucalyptus foliar pathogen Teratosphaeria destructans.</title>
        <authorList>
            <person name="Havenga M."/>
            <person name="Wingfield B.D."/>
            <person name="Wingfield M.J."/>
            <person name="Dreyer L.L."/>
            <person name="Roets F."/>
            <person name="Aylward J."/>
        </authorList>
    </citation>
    <scope>NUCLEOTIDE SEQUENCE [LARGE SCALE GENOMIC DNA]</scope>
    <source>
        <strain evidence="2">CMW44962</strain>
    </source>
</reference>
<evidence type="ECO:0000313" key="3">
    <source>
        <dbReference type="Proteomes" id="UP001138500"/>
    </source>
</evidence>
<proteinExistence type="predicted"/>
<evidence type="ECO:0000256" key="1">
    <source>
        <dbReference type="SAM" id="MobiDB-lite"/>
    </source>
</evidence>